<dbReference type="InterPro" id="IPR039725">
    <property type="entry name" value="CC2D1A/B"/>
</dbReference>
<protein>
    <submittedName>
        <fullName evidence="1">Uncharacterized protein</fullName>
    </submittedName>
</protein>
<dbReference type="STRING" id="104452.A0A0L7KG24"/>
<sequence>MNVNLGQTPKFHYETRKFSMVQCNTDLNENDLELTIARGIAYNVPNPKEIDTYVKFDWCSGALCCSGWFRGDTLLGAASVKLAPLETNVTIHDAFP</sequence>
<keyword evidence="2" id="KW-1185">Reference proteome</keyword>
<dbReference type="EMBL" id="JTDY01009960">
    <property type="protein sequence ID" value="KOB62060.1"/>
    <property type="molecule type" value="Genomic_DNA"/>
</dbReference>
<gene>
    <name evidence="1" type="ORF">OBRU01_25144</name>
</gene>
<dbReference type="AlphaFoldDB" id="A0A0L7KG24"/>
<dbReference type="PANTHER" id="PTHR13076">
    <property type="entry name" value="COILED-COIL AND C2 DOMAIN-CONTAINING PROTEIN 1-LIKE"/>
    <property type="match status" value="1"/>
</dbReference>
<feature type="non-terminal residue" evidence="1">
    <location>
        <position position="96"/>
    </location>
</feature>
<proteinExistence type="predicted"/>
<evidence type="ECO:0000313" key="1">
    <source>
        <dbReference type="EMBL" id="KOB62060.1"/>
    </source>
</evidence>
<name>A0A0L7KG24_OPEBR</name>
<comment type="caution">
    <text evidence="1">The sequence shown here is derived from an EMBL/GenBank/DDBJ whole genome shotgun (WGS) entry which is preliminary data.</text>
</comment>
<reference evidence="1 2" key="1">
    <citation type="journal article" date="2015" name="Genome Biol. Evol.">
        <title>The genome of winter moth (Operophtera brumata) provides a genomic perspective on sexual dimorphism and phenology.</title>
        <authorList>
            <person name="Derks M.F."/>
            <person name="Smit S."/>
            <person name="Salis L."/>
            <person name="Schijlen E."/>
            <person name="Bossers A."/>
            <person name="Mateman C."/>
            <person name="Pijl A.S."/>
            <person name="de Ridder D."/>
            <person name="Groenen M.A."/>
            <person name="Visser M.E."/>
            <person name="Megens H.J."/>
        </authorList>
    </citation>
    <scope>NUCLEOTIDE SEQUENCE [LARGE SCALE GENOMIC DNA]</scope>
    <source>
        <strain evidence="1">WM2013NL</strain>
        <tissue evidence="1">Head and thorax</tissue>
    </source>
</reference>
<dbReference type="GO" id="GO:0001227">
    <property type="term" value="F:DNA-binding transcription repressor activity, RNA polymerase II-specific"/>
    <property type="evidence" value="ECO:0007669"/>
    <property type="project" value="InterPro"/>
</dbReference>
<evidence type="ECO:0000313" key="2">
    <source>
        <dbReference type="Proteomes" id="UP000037510"/>
    </source>
</evidence>
<dbReference type="PANTHER" id="PTHR13076:SF9">
    <property type="entry name" value="COILED-COIL AND C2 DOMAIN-CONTAINING PROTEIN 1-LIKE"/>
    <property type="match status" value="1"/>
</dbReference>
<organism evidence="1 2">
    <name type="scientific">Operophtera brumata</name>
    <name type="common">Winter moth</name>
    <name type="synonym">Phalaena brumata</name>
    <dbReference type="NCBI Taxonomy" id="104452"/>
    <lineage>
        <taxon>Eukaryota</taxon>
        <taxon>Metazoa</taxon>
        <taxon>Ecdysozoa</taxon>
        <taxon>Arthropoda</taxon>
        <taxon>Hexapoda</taxon>
        <taxon>Insecta</taxon>
        <taxon>Pterygota</taxon>
        <taxon>Neoptera</taxon>
        <taxon>Endopterygota</taxon>
        <taxon>Lepidoptera</taxon>
        <taxon>Glossata</taxon>
        <taxon>Ditrysia</taxon>
        <taxon>Geometroidea</taxon>
        <taxon>Geometridae</taxon>
        <taxon>Larentiinae</taxon>
        <taxon>Operophtera</taxon>
    </lineage>
</organism>
<accession>A0A0L7KG24</accession>
<dbReference type="Proteomes" id="UP000037510">
    <property type="component" value="Unassembled WGS sequence"/>
</dbReference>